<comment type="caution">
    <text evidence="14">Lacks conserved residue(s) required for the propagation of feature annotation.</text>
</comment>
<dbReference type="PROSITE" id="PS50025">
    <property type="entry name" value="LAM_G_DOMAIN"/>
    <property type="match status" value="1"/>
</dbReference>
<dbReference type="Pfam" id="PF01049">
    <property type="entry name" value="CADH_Y-type_LIR"/>
    <property type="match status" value="1"/>
</dbReference>
<feature type="domain" description="Cadherin" evidence="22">
    <location>
        <begin position="518"/>
        <end position="609"/>
    </location>
</feature>
<feature type="domain" description="Cadherin" evidence="22">
    <location>
        <begin position="397"/>
        <end position="508"/>
    </location>
</feature>
<keyword evidence="3 14" id="KW-0245">EGF-like domain</keyword>
<feature type="transmembrane region" description="Helical" evidence="18">
    <location>
        <begin position="1313"/>
        <end position="1333"/>
    </location>
</feature>
<evidence type="ECO:0000256" key="2">
    <source>
        <dbReference type="ARBA" id="ARBA00004651"/>
    </source>
</evidence>
<dbReference type="GO" id="GO:0035239">
    <property type="term" value="P:tube morphogenesis"/>
    <property type="evidence" value="ECO:0007669"/>
    <property type="project" value="UniProtKB-ARBA"/>
</dbReference>
<dbReference type="GO" id="GO:0005509">
    <property type="term" value="F:calcium ion binding"/>
    <property type="evidence" value="ECO:0007669"/>
    <property type="project" value="UniProtKB-UniRule"/>
</dbReference>
<dbReference type="Gene3D" id="2.10.25.10">
    <property type="entry name" value="Laminin"/>
    <property type="match status" value="1"/>
</dbReference>
<dbReference type="InterPro" id="IPR002049">
    <property type="entry name" value="LE_dom"/>
</dbReference>
<dbReference type="InterPro" id="IPR050174">
    <property type="entry name" value="Protocadherin/Cadherin-CA"/>
</dbReference>
<dbReference type="SUPFAM" id="SSF49899">
    <property type="entry name" value="Concanavalin A-like lectins/glucanases"/>
    <property type="match status" value="1"/>
</dbReference>
<dbReference type="GO" id="GO:0007431">
    <property type="term" value="P:salivary gland development"/>
    <property type="evidence" value="ECO:0007669"/>
    <property type="project" value="UniProtKB-ARBA"/>
</dbReference>
<reference evidence="23 24" key="1">
    <citation type="submission" date="2015-09" db="EMBL/GenBank/DDBJ databases">
        <title>Draft genome of the scarab beetle Oryctes borbonicus.</title>
        <authorList>
            <person name="Meyer J.M."/>
            <person name="Markov G.V."/>
            <person name="Baskaran P."/>
            <person name="Herrmann M."/>
            <person name="Sommer R.J."/>
            <person name="Roedelsperger C."/>
        </authorList>
    </citation>
    <scope>NUCLEOTIDE SEQUENCE [LARGE SCALE GENOMIC DNA]</scope>
    <source>
        <strain evidence="23">OB123</strain>
        <tissue evidence="23">Whole animal</tissue>
    </source>
</reference>
<evidence type="ECO:0000256" key="4">
    <source>
        <dbReference type="ARBA" id="ARBA00022692"/>
    </source>
</evidence>
<dbReference type="CDD" id="cd11304">
    <property type="entry name" value="Cadherin_repeat"/>
    <property type="match status" value="7"/>
</dbReference>
<evidence type="ECO:0000256" key="12">
    <source>
        <dbReference type="ARBA" id="ARBA00023180"/>
    </source>
</evidence>
<dbReference type="Gene3D" id="2.60.120.200">
    <property type="match status" value="1"/>
</dbReference>
<feature type="domain" description="Cadherin" evidence="22">
    <location>
        <begin position="629"/>
        <end position="721"/>
    </location>
</feature>
<evidence type="ECO:0000256" key="18">
    <source>
        <dbReference type="SAM" id="Phobius"/>
    </source>
</evidence>
<dbReference type="CDD" id="cd00055">
    <property type="entry name" value="EGF_Lam"/>
    <property type="match status" value="1"/>
</dbReference>
<dbReference type="GO" id="GO:0007163">
    <property type="term" value="P:establishment or maintenance of cell polarity"/>
    <property type="evidence" value="ECO:0007669"/>
    <property type="project" value="UniProtKB-ARBA"/>
</dbReference>
<evidence type="ECO:0000256" key="1">
    <source>
        <dbReference type="ARBA" id="ARBA00004251"/>
    </source>
</evidence>
<evidence type="ECO:0000256" key="14">
    <source>
        <dbReference type="PROSITE-ProRule" id="PRU00076"/>
    </source>
</evidence>
<comment type="caution">
    <text evidence="23">The sequence shown here is derived from an EMBL/GenBank/DDBJ whole genome shotgun (WGS) entry which is preliminary data.</text>
</comment>
<evidence type="ECO:0000256" key="10">
    <source>
        <dbReference type="ARBA" id="ARBA00023136"/>
    </source>
</evidence>
<dbReference type="GO" id="GO:0001736">
    <property type="term" value="P:establishment of planar polarity"/>
    <property type="evidence" value="ECO:0007669"/>
    <property type="project" value="UniProtKB-ARBA"/>
</dbReference>
<dbReference type="Pfam" id="PF02210">
    <property type="entry name" value="Laminin_G_2"/>
    <property type="match status" value="1"/>
</dbReference>
<evidence type="ECO:0000256" key="17">
    <source>
        <dbReference type="SAM" id="MobiDB-lite"/>
    </source>
</evidence>
<dbReference type="Pfam" id="PF24811">
    <property type="entry name" value="Ig_Shg"/>
    <property type="match status" value="1"/>
</dbReference>
<feature type="domain" description="Laminin G" evidence="20">
    <location>
        <begin position="1109"/>
        <end position="1297"/>
    </location>
</feature>
<evidence type="ECO:0000259" key="22">
    <source>
        <dbReference type="PROSITE" id="PS50268"/>
    </source>
</evidence>
<evidence type="ECO:0000256" key="9">
    <source>
        <dbReference type="ARBA" id="ARBA00022989"/>
    </source>
</evidence>
<evidence type="ECO:0000256" key="5">
    <source>
        <dbReference type="ARBA" id="ARBA00022729"/>
    </source>
</evidence>
<dbReference type="FunFam" id="2.60.40.60:FF:000032">
    <property type="entry name" value="FAT atypical cadherin 1"/>
    <property type="match status" value="1"/>
</dbReference>
<dbReference type="Pfam" id="PF00028">
    <property type="entry name" value="Cadherin"/>
    <property type="match status" value="4"/>
</dbReference>
<dbReference type="InterPro" id="IPR027397">
    <property type="entry name" value="Catenin-bd_sf"/>
</dbReference>
<feature type="domain" description="Cadherin" evidence="22">
    <location>
        <begin position="321"/>
        <end position="397"/>
    </location>
</feature>
<evidence type="ECO:0000256" key="6">
    <source>
        <dbReference type="ARBA" id="ARBA00022737"/>
    </source>
</evidence>
<evidence type="ECO:0000256" key="8">
    <source>
        <dbReference type="ARBA" id="ARBA00022889"/>
    </source>
</evidence>
<evidence type="ECO:0000313" key="23">
    <source>
        <dbReference type="EMBL" id="KRT83191.1"/>
    </source>
</evidence>
<comment type="subcellular location">
    <subcellularLocation>
        <location evidence="2">Cell membrane</location>
        <topology evidence="2">Multi-pass membrane protein</topology>
    </subcellularLocation>
    <subcellularLocation>
        <location evidence="1 15">Cell membrane</location>
        <topology evidence="1 15">Single-pass type I membrane protein</topology>
    </subcellularLocation>
</comment>
<dbReference type="Gene3D" id="4.10.900.10">
    <property type="entry name" value="TCF3-CBD (Catenin binding domain)"/>
    <property type="match status" value="1"/>
</dbReference>
<feature type="signal peptide" evidence="19">
    <location>
        <begin position="1"/>
        <end position="28"/>
    </location>
</feature>
<evidence type="ECO:0000256" key="11">
    <source>
        <dbReference type="ARBA" id="ARBA00023157"/>
    </source>
</evidence>
<keyword evidence="10 18" id="KW-0472">Membrane</keyword>
<dbReference type="SMART" id="SM00112">
    <property type="entry name" value="CA"/>
    <property type="match status" value="7"/>
</dbReference>
<dbReference type="GO" id="GO:0007156">
    <property type="term" value="P:homophilic cell adhesion via plasma membrane adhesion molecules"/>
    <property type="evidence" value="ECO:0007669"/>
    <property type="project" value="InterPro"/>
</dbReference>
<proteinExistence type="predicted"/>
<feature type="domain" description="Cadherin" evidence="22">
    <location>
        <begin position="178"/>
        <end position="286"/>
    </location>
</feature>
<feature type="domain" description="Cadherin" evidence="22">
    <location>
        <begin position="730"/>
        <end position="831"/>
    </location>
</feature>
<dbReference type="InterPro" id="IPR002126">
    <property type="entry name" value="Cadherin-like_dom"/>
</dbReference>
<dbReference type="InterPro" id="IPR015919">
    <property type="entry name" value="Cadherin-like_sf"/>
</dbReference>
<evidence type="ECO:0000256" key="15">
    <source>
        <dbReference type="RuleBase" id="RU003318"/>
    </source>
</evidence>
<dbReference type="GO" id="GO:0048589">
    <property type="term" value="P:developmental growth"/>
    <property type="evidence" value="ECO:0007669"/>
    <property type="project" value="UniProtKB-ARBA"/>
</dbReference>
<dbReference type="PROSITE" id="PS50268">
    <property type="entry name" value="CADHERIN_2"/>
    <property type="match status" value="7"/>
</dbReference>
<dbReference type="SMART" id="SM00282">
    <property type="entry name" value="LamG"/>
    <property type="match status" value="1"/>
</dbReference>
<dbReference type="SUPFAM" id="SSF49313">
    <property type="entry name" value="Cadherin-like"/>
    <property type="match status" value="8"/>
</dbReference>
<dbReference type="GO" id="GO:0009887">
    <property type="term" value="P:animal organ morphogenesis"/>
    <property type="evidence" value="ECO:0007669"/>
    <property type="project" value="UniProtKB-ARBA"/>
</dbReference>
<dbReference type="InterPro" id="IPR000233">
    <property type="entry name" value="Cadherin_Y-type_LIR"/>
</dbReference>
<dbReference type="FunFam" id="2.60.40.60:FF:000058">
    <property type="entry name" value="FAT atypical cadherin 3"/>
    <property type="match status" value="1"/>
</dbReference>
<feature type="disulfide bond" evidence="14">
    <location>
        <begin position="1098"/>
        <end position="1107"/>
    </location>
</feature>
<dbReference type="PRINTS" id="PR00205">
    <property type="entry name" value="CADHERIN"/>
</dbReference>
<accession>A0A0T6B8M6</accession>
<dbReference type="OrthoDB" id="6252479at2759"/>
<feature type="chain" id="PRO_5006668459" evidence="19">
    <location>
        <begin position="29"/>
        <end position="1461"/>
    </location>
</feature>
<dbReference type="GO" id="GO:0070161">
    <property type="term" value="C:anchoring junction"/>
    <property type="evidence" value="ECO:0007669"/>
    <property type="project" value="UniProtKB-ARBA"/>
</dbReference>
<dbReference type="GO" id="GO:0048565">
    <property type="term" value="P:digestive tract development"/>
    <property type="evidence" value="ECO:0007669"/>
    <property type="project" value="UniProtKB-ARBA"/>
</dbReference>
<feature type="region of interest" description="Disordered" evidence="17">
    <location>
        <begin position="33"/>
        <end position="62"/>
    </location>
</feature>
<dbReference type="InterPro" id="IPR000742">
    <property type="entry name" value="EGF"/>
</dbReference>
<evidence type="ECO:0000259" key="21">
    <source>
        <dbReference type="PROSITE" id="PS50026"/>
    </source>
</evidence>
<dbReference type="EMBL" id="LJIG01009382">
    <property type="protein sequence ID" value="KRT83191.1"/>
    <property type="molecule type" value="Genomic_DNA"/>
</dbReference>
<dbReference type="PROSITE" id="PS00022">
    <property type="entry name" value="EGF_1"/>
    <property type="match status" value="1"/>
</dbReference>
<keyword evidence="6" id="KW-0677">Repeat</keyword>
<keyword evidence="7 13" id="KW-0106">Calcium</keyword>
<dbReference type="GO" id="GO:0008104">
    <property type="term" value="P:intracellular protein localization"/>
    <property type="evidence" value="ECO:0007669"/>
    <property type="project" value="UniProtKB-ARBA"/>
</dbReference>
<dbReference type="PROSITE" id="PS00232">
    <property type="entry name" value="CADHERIN_1"/>
    <property type="match status" value="3"/>
</dbReference>
<dbReference type="CDD" id="cd00110">
    <property type="entry name" value="LamG"/>
    <property type="match status" value="1"/>
</dbReference>
<name>A0A0T6B8M6_9SCAR</name>
<dbReference type="PANTHER" id="PTHR24028:SF328">
    <property type="entry name" value="CADHERIN-3"/>
    <property type="match status" value="1"/>
</dbReference>
<dbReference type="PANTHER" id="PTHR24028">
    <property type="entry name" value="CADHERIN-87A"/>
    <property type="match status" value="1"/>
</dbReference>
<evidence type="ECO:0000256" key="3">
    <source>
        <dbReference type="ARBA" id="ARBA00022536"/>
    </source>
</evidence>
<evidence type="ECO:0000256" key="19">
    <source>
        <dbReference type="SAM" id="SignalP"/>
    </source>
</evidence>
<evidence type="ECO:0000259" key="20">
    <source>
        <dbReference type="PROSITE" id="PS50025"/>
    </source>
</evidence>
<dbReference type="GO" id="GO:0007424">
    <property type="term" value="P:open tracheal system development"/>
    <property type="evidence" value="ECO:0007669"/>
    <property type="project" value="UniProtKB-ARBA"/>
</dbReference>
<evidence type="ECO:0000256" key="7">
    <source>
        <dbReference type="ARBA" id="ARBA00022837"/>
    </source>
</evidence>
<evidence type="ECO:0000256" key="13">
    <source>
        <dbReference type="PROSITE-ProRule" id="PRU00043"/>
    </source>
</evidence>
<keyword evidence="5 19" id="KW-0732">Signal</keyword>
<organism evidence="23 24">
    <name type="scientific">Oryctes borbonicus</name>
    <dbReference type="NCBI Taxonomy" id="1629725"/>
    <lineage>
        <taxon>Eukaryota</taxon>
        <taxon>Metazoa</taxon>
        <taxon>Ecdysozoa</taxon>
        <taxon>Arthropoda</taxon>
        <taxon>Hexapoda</taxon>
        <taxon>Insecta</taxon>
        <taxon>Pterygota</taxon>
        <taxon>Neoptera</taxon>
        <taxon>Endopterygota</taxon>
        <taxon>Coleoptera</taxon>
        <taxon>Polyphaga</taxon>
        <taxon>Scarabaeiformia</taxon>
        <taxon>Scarabaeidae</taxon>
        <taxon>Dynastinae</taxon>
        <taxon>Oryctes</taxon>
    </lineage>
</organism>
<dbReference type="Proteomes" id="UP000051574">
    <property type="component" value="Unassembled WGS sequence"/>
</dbReference>
<dbReference type="InterPro" id="IPR001791">
    <property type="entry name" value="Laminin_G"/>
</dbReference>
<keyword evidence="24" id="KW-1185">Reference proteome</keyword>
<feature type="domain" description="EGF-like" evidence="21">
    <location>
        <begin position="1075"/>
        <end position="1108"/>
    </location>
</feature>
<evidence type="ECO:0000256" key="16">
    <source>
        <dbReference type="RuleBase" id="RU004357"/>
    </source>
</evidence>
<dbReference type="InterPro" id="IPR020894">
    <property type="entry name" value="Cadherin_CS"/>
</dbReference>
<dbReference type="Gene3D" id="2.60.40.60">
    <property type="entry name" value="Cadherins"/>
    <property type="match status" value="7"/>
</dbReference>
<comment type="function">
    <text evidence="16">Cadherins are calcium-dependent cell adhesion proteins.</text>
</comment>
<keyword evidence="4 15" id="KW-0812">Transmembrane</keyword>
<evidence type="ECO:0000313" key="24">
    <source>
        <dbReference type="Proteomes" id="UP000051574"/>
    </source>
</evidence>
<dbReference type="GO" id="GO:0007297">
    <property type="term" value="P:follicle cell of egg chamber migration"/>
    <property type="evidence" value="ECO:0007669"/>
    <property type="project" value="UniProtKB-ARBA"/>
</dbReference>
<protein>
    <submittedName>
        <fullName evidence="23">Cadherin</fullName>
    </submittedName>
</protein>
<keyword evidence="9 18" id="KW-1133">Transmembrane helix</keyword>
<dbReference type="InterPro" id="IPR013320">
    <property type="entry name" value="ConA-like_dom_sf"/>
</dbReference>
<dbReference type="InterPro" id="IPR056370">
    <property type="entry name" value="Shg-like_Ig-like"/>
</dbReference>
<dbReference type="GO" id="GO:0098858">
    <property type="term" value="C:actin-based cell projection"/>
    <property type="evidence" value="ECO:0007669"/>
    <property type="project" value="UniProtKB-ARBA"/>
</dbReference>
<keyword evidence="11 14" id="KW-1015">Disulfide bond</keyword>
<dbReference type="GO" id="GO:0005886">
    <property type="term" value="C:plasma membrane"/>
    <property type="evidence" value="ECO:0007669"/>
    <property type="project" value="UniProtKB-SubCell"/>
</dbReference>
<keyword evidence="8 15" id="KW-0130">Cell adhesion</keyword>
<gene>
    <name evidence="23" type="ORF">AMK59_3866</name>
</gene>
<keyword evidence="12" id="KW-0325">Glycoprotein</keyword>
<feature type="domain" description="Cadherin" evidence="22">
    <location>
        <begin position="75"/>
        <end position="177"/>
    </location>
</feature>
<dbReference type="PROSITE" id="PS50026">
    <property type="entry name" value="EGF_3"/>
    <property type="match status" value="1"/>
</dbReference>
<sequence length="1461" mass="163591">MILNKYKKHNVHFILVLLYSLTIRSGFSQINDGGTTVSDEDPERSFIIEPRPPGRNTGNNHKPMFVDCAKYSNTEIEEEQHTGLDVVTVHAVDEDDKESGGIVTYSIIQREGVRSQFRINNATGEITTATFFDRDEPSRQKEVYLTVRANDNGWPVLADICTFKITIKDINDNPPQLDKLKNEASVSEDLKIDREVMRVFAYDIDDRENARLTYALKSSGEFEKYFAIDNRTGVISLKTALNGKRGVTFSSQVIVNDNPINIAERKQNVGDIKITVVGSDKQLPTFVEYPKDPIYVKENFSDFEEPFAIITAQSNIKSINLRFELIRGHTTQTNKDSTFKLTPLNETSAKITLGRALDYETVTEYQLTVRVENKDSLAAAITIDFKIEDVNDEIPDFVDIVTGSVLENEEPGAEVMQVRAIDKDGTSAHNIVSYTLNSHETLFSVDSETGKVVTRVKFDREAQDVYNIEIIARDNSPSALRRTSTDPNSSTQTFRVTIEDKNDNKPEFSQSTYRVDNLSENIDIGHLVIEVRANDMDSASVIRYSITSGNEEGAFKIEESTGRIRVNATLDYETTTTYNLTITAHDGVFSDEAKVFIFIDNINDELPIFEPYNRNITGILEETVYTDCIITLEAWDPDIRNREDPQHIVYQVDEKYRHFLEVDENGCVKLTKPLDRDKPDGSPSYQAFIIAYDDNNGPNAQQQSAEIFIILDDINDNAPFLTTTTVVWNEHQEPGKITTLEADDYDSPENGPPFIFAFADGVGEDIKLGFEIRGDELFALVEFDREKQKFYDLLINITDSGIPPQSGGSLLRVIIGDINDNPAGDGKSEIFVYNYESSAPDVQIGRVFVEDLDDWDLPDKVFQWATGPHEFFNLNSDNGTLTMLHGTPANEYILEFKVTEESALIERHTVSAIVNVTVRDIPREAVVKSGSMRLSMMDAETFVARIHGVSPKDVLHEQLLQILNVTRDNIDIFTVLSNSYSDSVFDVRFSAHGSPYYAAERLNSKVSLHVSQLESKVGVRIDMISISECFLENVCDAGSSCSDHLDISEVPATVFTNRTSFVGVNAVIRPVCDCRPFDVYERCHNGGTYIEEKNTCICAPEYEGPNCEALAIGFKGNGWAMYPSFEACNATRITLEVTADEDDGLIFYVGPMSLHPNPLVTDFMSLELKGGFPVIYLNYGSDTREISLRTKKLTDGSSHTISISMKSTEVSISVDDCHRSDCVTYGHPPGSNGLLNVNGPLQVGGTREDMHQVAEFLKWNHIPSPKGFVGCIRNFTYNEQLYNLGVPGEQLNAISNCNWGIAKAVTFGIDSNFLVAILVCVAILLILLLAVVVHRRKENNWNEKDADDICENIISYQDEGGGEVDTGFDMSVLKMHDKDLTSDPPINENLYKQAPDAPDISAFLNPKKDNCDRDPNSYPFDDVRYYAYEGDGNSTGSLSSLASCKLTFISLWNYLFTFEER</sequence>